<protein>
    <submittedName>
        <fullName evidence="1">73d9a430-560a-4694-8551-4e78536fc376</fullName>
    </submittedName>
</protein>
<organism evidence="1 2">
    <name type="scientific">Thermothielavioides terrestris</name>
    <dbReference type="NCBI Taxonomy" id="2587410"/>
    <lineage>
        <taxon>Eukaryota</taxon>
        <taxon>Fungi</taxon>
        <taxon>Dikarya</taxon>
        <taxon>Ascomycota</taxon>
        <taxon>Pezizomycotina</taxon>
        <taxon>Sordariomycetes</taxon>
        <taxon>Sordariomycetidae</taxon>
        <taxon>Sordariales</taxon>
        <taxon>Chaetomiaceae</taxon>
        <taxon>Thermothielavioides</taxon>
    </lineage>
</organism>
<proteinExistence type="predicted"/>
<dbReference type="AlphaFoldDB" id="A0A3S4F030"/>
<gene>
    <name evidence="1" type="ORF">TT172_LOCUS3193</name>
</gene>
<accession>A0A3S4F030</accession>
<name>A0A3S4F030_9PEZI</name>
<evidence type="ECO:0000313" key="2">
    <source>
        <dbReference type="Proteomes" id="UP000289323"/>
    </source>
</evidence>
<reference evidence="1 2" key="1">
    <citation type="submission" date="2018-04" db="EMBL/GenBank/DDBJ databases">
        <authorList>
            <person name="Huttner S."/>
            <person name="Dainat J."/>
        </authorList>
    </citation>
    <scope>NUCLEOTIDE SEQUENCE [LARGE SCALE GENOMIC DNA]</scope>
</reference>
<dbReference type="Proteomes" id="UP000289323">
    <property type="component" value="Unassembled WGS sequence"/>
</dbReference>
<dbReference type="EMBL" id="OUUZ01000008">
    <property type="protein sequence ID" value="SPQ20774.1"/>
    <property type="molecule type" value="Genomic_DNA"/>
</dbReference>
<sequence>MSQCASPSAGLALPTSGMEIPGDLDEKLIWQYRNMLLMSVGPVLLRALA</sequence>
<evidence type="ECO:0000313" key="1">
    <source>
        <dbReference type="EMBL" id="SPQ20774.1"/>
    </source>
</evidence>